<dbReference type="EMBL" id="JAAALK010000082">
    <property type="protein sequence ID" value="KAG8083856.1"/>
    <property type="molecule type" value="Genomic_DNA"/>
</dbReference>
<sequence length="106" mass="12284">MPWRSFSHWRSSSTSSRQPLAESRSLPGGPHQPVARRYRQAWDGLLLRRTWNHEGVLRGKKSKVFIGLRCGIGLNYGDEGFEYEGLEGEEYIPEEEGVEEVEYRED</sequence>
<evidence type="ECO:0000256" key="1">
    <source>
        <dbReference type="SAM" id="MobiDB-lite"/>
    </source>
</evidence>
<protein>
    <submittedName>
        <fullName evidence="2">Uncharacterized protein</fullName>
    </submittedName>
</protein>
<keyword evidence="3" id="KW-1185">Reference proteome</keyword>
<organism evidence="2 3">
    <name type="scientific">Zizania palustris</name>
    <name type="common">Northern wild rice</name>
    <dbReference type="NCBI Taxonomy" id="103762"/>
    <lineage>
        <taxon>Eukaryota</taxon>
        <taxon>Viridiplantae</taxon>
        <taxon>Streptophyta</taxon>
        <taxon>Embryophyta</taxon>
        <taxon>Tracheophyta</taxon>
        <taxon>Spermatophyta</taxon>
        <taxon>Magnoliopsida</taxon>
        <taxon>Liliopsida</taxon>
        <taxon>Poales</taxon>
        <taxon>Poaceae</taxon>
        <taxon>BOP clade</taxon>
        <taxon>Oryzoideae</taxon>
        <taxon>Oryzeae</taxon>
        <taxon>Zizaniinae</taxon>
        <taxon>Zizania</taxon>
    </lineage>
</organism>
<reference evidence="2" key="1">
    <citation type="journal article" date="2021" name="bioRxiv">
        <title>Whole Genome Assembly and Annotation of Northern Wild Rice, Zizania palustris L., Supports a Whole Genome Duplication in the Zizania Genus.</title>
        <authorList>
            <person name="Haas M."/>
            <person name="Kono T."/>
            <person name="Macchietto M."/>
            <person name="Millas R."/>
            <person name="McGilp L."/>
            <person name="Shao M."/>
            <person name="Duquette J."/>
            <person name="Hirsch C.N."/>
            <person name="Kimball J."/>
        </authorList>
    </citation>
    <scope>NUCLEOTIDE SEQUENCE</scope>
    <source>
        <tissue evidence="2">Fresh leaf tissue</tissue>
    </source>
</reference>
<evidence type="ECO:0000313" key="3">
    <source>
        <dbReference type="Proteomes" id="UP000729402"/>
    </source>
</evidence>
<feature type="compositionally biased region" description="Low complexity" evidence="1">
    <location>
        <begin position="1"/>
        <end position="17"/>
    </location>
</feature>
<comment type="caution">
    <text evidence="2">The sequence shown here is derived from an EMBL/GenBank/DDBJ whole genome shotgun (WGS) entry which is preliminary data.</text>
</comment>
<dbReference type="AlphaFoldDB" id="A0A8J5TM70"/>
<feature type="region of interest" description="Disordered" evidence="1">
    <location>
        <begin position="1"/>
        <end position="34"/>
    </location>
</feature>
<name>A0A8J5TM70_ZIZPA</name>
<reference evidence="2" key="2">
    <citation type="submission" date="2021-02" db="EMBL/GenBank/DDBJ databases">
        <authorList>
            <person name="Kimball J.A."/>
            <person name="Haas M.W."/>
            <person name="Macchietto M."/>
            <person name="Kono T."/>
            <person name="Duquette J."/>
            <person name="Shao M."/>
        </authorList>
    </citation>
    <scope>NUCLEOTIDE SEQUENCE</scope>
    <source>
        <tissue evidence="2">Fresh leaf tissue</tissue>
    </source>
</reference>
<proteinExistence type="predicted"/>
<gene>
    <name evidence="2" type="ORF">GUJ93_ZPchr0010g10226</name>
</gene>
<dbReference type="Proteomes" id="UP000729402">
    <property type="component" value="Unassembled WGS sequence"/>
</dbReference>
<evidence type="ECO:0000313" key="2">
    <source>
        <dbReference type="EMBL" id="KAG8083856.1"/>
    </source>
</evidence>
<accession>A0A8J5TM70</accession>